<dbReference type="GO" id="GO:0005509">
    <property type="term" value="F:calcium ion binding"/>
    <property type="evidence" value="ECO:0007669"/>
    <property type="project" value="InterPro"/>
</dbReference>
<dbReference type="EMBL" id="JADGJH010002857">
    <property type="protein sequence ID" value="KAJ3094430.1"/>
    <property type="molecule type" value="Genomic_DNA"/>
</dbReference>
<evidence type="ECO:0000313" key="7">
    <source>
        <dbReference type="Proteomes" id="UP001211907"/>
    </source>
</evidence>
<dbReference type="GO" id="GO:0005783">
    <property type="term" value="C:endoplasmic reticulum"/>
    <property type="evidence" value="ECO:0007669"/>
    <property type="project" value="InterPro"/>
</dbReference>
<evidence type="ECO:0000313" key="6">
    <source>
        <dbReference type="EMBL" id="KAJ3094430.1"/>
    </source>
</evidence>
<sequence>MPSSKSRKEKNSNIADTVAFSEEPSNFFAVKHKSMFQKFCAEVRLRRSQSPEPVAKMAVVRRLRTFTDDPRKLIECLPPFFPPRLTNRSSRNDSDKNAQSLNETRCDVDLNISDRSSPEIDAIFLAKFDKLRGNILSFQFPANLDLTGSEFHSLPSGCHSVSNDTIYFRMGSLYGVSAFLRFSLDVNDPNNSKERGARIISVGIVSKSWTGFHFQLERLRMIAERAVLATCDNDTNYFLTLNFAEINNSCKSVSLDELINTVAIHKTHPVNSHRSQAIAKKRIMLYSAPPVEKQVQNIVAIILMLLHPKLACKQNLAINPNPLFYVNLTDIPLMAKLPTYICSTTESIFESKPNLWDVYVSLDLPASTVRFLFPPLSVDKSKSKNSLQRESSFSATTTEKSTTSLGNCDSRSSSMMWKDEYDGWLNSRDKMRYKEIDKLMARNTDNSVAKCIKYFSTLNEKFLKTLVAIESSGDAILRACRIRNLLDMNVKFDLIFLQSVITIYGLKVTIDDRIVGVWQQATDEFDNAIKRLGSVKFANGRQQEEDKGDCEKTAERLLVLVFVGAVIAVAVSASAEDAFAFDENDADIGDDTTSNVNANTNENDLAGFTLRALPAAKIERGLAGIAWSLLRAKDFAGEFVLLAVLTAVIALHFVAKDRYLRKATAWMKASIHVWQLNFSHFGDEKNYSLIRDGPYDFIFYASGRRYLQKVYGFIQLASSLDPIGLIFSNSLMSQLHPTVVKYDTVVMDFHINDDLPNLFFAILAKDQYQNIKRKRYDVADFGSLIKPPSGLSIPFPKDHFVVLTDAPELATTNPEIIETLWASVGIDHTGKGDAYKFPLIESIIITDQAKLAELPATAEELKSYPKMMHVSFRIDEAAPPTVGEKMVQLLMDIVDYYGEARFTADGLNKLKKVRLNAEDRIAKKQAELRKKELKDLKYQAQKKKEEEVAKLSAEEQRKFNERKQKAELKKRTDMCLLV</sequence>
<dbReference type="InterPro" id="IPR012879">
    <property type="entry name" value="CCDC47"/>
</dbReference>
<keyword evidence="4" id="KW-0472">Membrane</keyword>
<dbReference type="AlphaFoldDB" id="A0AAD5SQV9"/>
<comment type="subcellular location">
    <subcellularLocation>
        <location evidence="1">Membrane</location>
        <topology evidence="1">Single-pass membrane protein</topology>
    </subcellularLocation>
</comment>
<evidence type="ECO:0000256" key="4">
    <source>
        <dbReference type="ARBA" id="ARBA00023136"/>
    </source>
</evidence>
<evidence type="ECO:0000256" key="1">
    <source>
        <dbReference type="ARBA" id="ARBA00004167"/>
    </source>
</evidence>
<accession>A0AAD5SQV9</accession>
<keyword evidence="2" id="KW-0812">Transmembrane</keyword>
<dbReference type="Pfam" id="PF07946">
    <property type="entry name" value="CCDC47"/>
    <property type="match status" value="1"/>
</dbReference>
<dbReference type="Pfam" id="PF09804">
    <property type="entry name" value="DENND11"/>
    <property type="match status" value="2"/>
</dbReference>
<keyword evidence="3" id="KW-1133">Transmembrane helix</keyword>
<evidence type="ECO:0000256" key="2">
    <source>
        <dbReference type="ARBA" id="ARBA00022692"/>
    </source>
</evidence>
<evidence type="ECO:0000256" key="3">
    <source>
        <dbReference type="ARBA" id="ARBA00022989"/>
    </source>
</evidence>
<keyword evidence="7" id="KW-1185">Reference proteome</keyword>
<gene>
    <name evidence="6" type="ORF">HK100_006137</name>
</gene>
<dbReference type="Proteomes" id="UP001211907">
    <property type="component" value="Unassembled WGS sequence"/>
</dbReference>
<dbReference type="PANTHER" id="PTHR12883:SF0">
    <property type="entry name" value="PAT COMPLEX SUBUNIT CCDC47"/>
    <property type="match status" value="1"/>
</dbReference>
<evidence type="ECO:0000256" key="5">
    <source>
        <dbReference type="SAM" id="MobiDB-lite"/>
    </source>
</evidence>
<dbReference type="GO" id="GO:0016020">
    <property type="term" value="C:membrane"/>
    <property type="evidence" value="ECO:0007669"/>
    <property type="project" value="UniProtKB-SubCell"/>
</dbReference>
<name>A0AAD5SQV9_9FUNG</name>
<dbReference type="InterPro" id="IPR018626">
    <property type="entry name" value="LCHN/Anr2"/>
</dbReference>
<feature type="region of interest" description="Disordered" evidence="5">
    <location>
        <begin position="947"/>
        <end position="973"/>
    </location>
</feature>
<dbReference type="GO" id="GO:0032469">
    <property type="term" value="P:endoplasmic reticulum calcium ion homeostasis"/>
    <property type="evidence" value="ECO:0007669"/>
    <property type="project" value="InterPro"/>
</dbReference>
<comment type="caution">
    <text evidence="6">The sequence shown here is derived from an EMBL/GenBank/DDBJ whole genome shotgun (WGS) entry which is preliminary data.</text>
</comment>
<organism evidence="6 7">
    <name type="scientific">Physocladia obscura</name>
    <dbReference type="NCBI Taxonomy" id="109957"/>
    <lineage>
        <taxon>Eukaryota</taxon>
        <taxon>Fungi</taxon>
        <taxon>Fungi incertae sedis</taxon>
        <taxon>Chytridiomycota</taxon>
        <taxon>Chytridiomycota incertae sedis</taxon>
        <taxon>Chytridiomycetes</taxon>
        <taxon>Chytridiales</taxon>
        <taxon>Chytriomycetaceae</taxon>
        <taxon>Physocladia</taxon>
    </lineage>
</organism>
<dbReference type="PANTHER" id="PTHR12883">
    <property type="entry name" value="ADIPOCYTE-SPECIFIC PROTEIN 4-RELATED"/>
    <property type="match status" value="1"/>
</dbReference>
<protein>
    <submittedName>
        <fullName evidence="6">Uncharacterized protein</fullName>
    </submittedName>
</protein>
<reference evidence="6" key="1">
    <citation type="submission" date="2020-05" db="EMBL/GenBank/DDBJ databases">
        <title>Phylogenomic resolution of chytrid fungi.</title>
        <authorList>
            <person name="Stajich J.E."/>
            <person name="Amses K."/>
            <person name="Simmons R."/>
            <person name="Seto K."/>
            <person name="Myers J."/>
            <person name="Bonds A."/>
            <person name="Quandt C.A."/>
            <person name="Barry K."/>
            <person name="Liu P."/>
            <person name="Grigoriev I."/>
            <person name="Longcore J.E."/>
            <person name="James T.Y."/>
        </authorList>
    </citation>
    <scope>NUCLEOTIDE SEQUENCE</scope>
    <source>
        <strain evidence="6">JEL0513</strain>
    </source>
</reference>
<proteinExistence type="predicted"/>